<proteinExistence type="predicted"/>
<dbReference type="AlphaFoldDB" id="A0A2N1IYY6"/>
<name>A0A2N1IYY6_9PSED</name>
<dbReference type="RefSeq" id="WP_028698292.1">
    <property type="nucleotide sequence ID" value="NZ_KK214976.1"/>
</dbReference>
<protein>
    <submittedName>
        <fullName evidence="2">Uncharacterized protein</fullName>
    </submittedName>
</protein>
<accession>A0A2N1IYY6</accession>
<comment type="caution">
    <text evidence="2">The sequence shown here is derived from an EMBL/GenBank/DDBJ whole genome shotgun (WGS) entry which is preliminary data.</text>
</comment>
<dbReference type="Proteomes" id="UP000233399">
    <property type="component" value="Unassembled WGS sequence"/>
</dbReference>
<evidence type="ECO:0000313" key="2">
    <source>
        <dbReference type="EMBL" id="PKI25914.1"/>
    </source>
</evidence>
<gene>
    <name evidence="2" type="ORF">CXB65_00280</name>
</gene>
<sequence>MFRKCAMQVLLSGVLGSSWAQAADITLKLRYRGETRQFENLTPRSSPVCTQLPQLCGDPLQDLLDVGVEYSKTVDGEGADGFYLSAPVQPTTLLMVRDQTGEQVSMDFAITHLGGAVTSDDGAPTLAARTGLDSSGCQVALASAAHRLFLWSPASNGCWANVNAANASTYHVSHLTLGYRLKTPLPASLKSGVYRGRVVYSIGPDRDISLGSSRTVSGLTDDSVAINVELEVVHDLEVRFEPGSEQVTLVPRHAQGHGSRGRGAADKLEKDVTFSLTASGPFNVWALCSTGLGSTCNLRSAKGHDIPLYLAMTLPGVSYHGRSLYRQAMSFGGAENAMSLEVPPEGVTGSQGQLHFHVYPRGHTQEQDMLPGIEYHAVVTMVFDANL</sequence>
<dbReference type="EMBL" id="PJCG01000001">
    <property type="protein sequence ID" value="PKI25914.1"/>
    <property type="molecule type" value="Genomic_DNA"/>
</dbReference>
<evidence type="ECO:0000313" key="3">
    <source>
        <dbReference type="Proteomes" id="UP000233399"/>
    </source>
</evidence>
<evidence type="ECO:0000256" key="1">
    <source>
        <dbReference type="SAM" id="SignalP"/>
    </source>
</evidence>
<feature type="chain" id="PRO_5014735440" evidence="1">
    <location>
        <begin position="23"/>
        <end position="387"/>
    </location>
</feature>
<organism evidence="2 3">
    <name type="scientific">Pseudomonas monteilii</name>
    <dbReference type="NCBI Taxonomy" id="76759"/>
    <lineage>
        <taxon>Bacteria</taxon>
        <taxon>Pseudomonadati</taxon>
        <taxon>Pseudomonadota</taxon>
        <taxon>Gammaproteobacteria</taxon>
        <taxon>Pseudomonadales</taxon>
        <taxon>Pseudomonadaceae</taxon>
        <taxon>Pseudomonas</taxon>
    </lineage>
</organism>
<keyword evidence="1" id="KW-0732">Signal</keyword>
<reference evidence="2 3" key="1">
    <citation type="submission" date="2017-12" db="EMBL/GenBank/DDBJ databases">
        <title>Isolation and characterization of an aerobic denitrifying Pseudomonas monteilii CY06 from aquaculture ponds.</title>
        <authorList>
            <person name="Ma Q."/>
            <person name="Cai Y."/>
            <person name="He Z."/>
        </authorList>
    </citation>
    <scope>NUCLEOTIDE SEQUENCE [LARGE SCALE GENOMIC DNA]</scope>
    <source>
        <strain evidence="2 3">CY06</strain>
    </source>
</reference>
<feature type="signal peptide" evidence="1">
    <location>
        <begin position="1"/>
        <end position="22"/>
    </location>
</feature>